<feature type="domain" description="EamA" evidence="2">
    <location>
        <begin position="4"/>
        <end position="131"/>
    </location>
</feature>
<evidence type="ECO:0000259" key="2">
    <source>
        <dbReference type="Pfam" id="PF00892"/>
    </source>
</evidence>
<dbReference type="InterPro" id="IPR037185">
    <property type="entry name" value="EmrE-like"/>
</dbReference>
<organism evidence="3 4">
    <name type="scientific">Frateuria aurantia (strain ATCC 33424 / DSM 6220 / KCTC 2777 / LMG 1558 / NBRC 3245 / NCIMB 13370)</name>
    <name type="common">Acetobacter aurantius</name>
    <dbReference type="NCBI Taxonomy" id="767434"/>
    <lineage>
        <taxon>Bacteria</taxon>
        <taxon>Pseudomonadati</taxon>
        <taxon>Pseudomonadota</taxon>
        <taxon>Gammaproteobacteria</taxon>
        <taxon>Lysobacterales</taxon>
        <taxon>Rhodanobacteraceae</taxon>
        <taxon>Frateuria</taxon>
    </lineage>
</organism>
<dbReference type="SUPFAM" id="SSF103481">
    <property type="entry name" value="Multidrug resistance efflux transporter EmrE"/>
    <property type="match status" value="1"/>
</dbReference>
<dbReference type="Pfam" id="PF00892">
    <property type="entry name" value="EamA"/>
    <property type="match status" value="1"/>
</dbReference>
<feature type="transmembrane region" description="Helical" evidence="1">
    <location>
        <begin position="210"/>
        <end position="228"/>
    </location>
</feature>
<dbReference type="AlphaFoldDB" id="H8KZP9"/>
<proteinExistence type="predicted"/>
<dbReference type="Proteomes" id="UP000005234">
    <property type="component" value="Chromosome"/>
</dbReference>
<feature type="transmembrane region" description="Helical" evidence="1">
    <location>
        <begin position="117"/>
        <end position="135"/>
    </location>
</feature>
<reference evidence="3" key="1">
    <citation type="submission" date="2012-02" db="EMBL/GenBank/DDBJ databases">
        <title>The complete genome of Frateuria aurantia DSM 6220.</title>
        <authorList>
            <consortium name="US DOE Joint Genome Institute (JGI-PGF)"/>
            <person name="Lucas S."/>
            <person name="Copeland A."/>
            <person name="Lapidus A."/>
            <person name="Glavina del Rio T."/>
            <person name="Dalin E."/>
            <person name="Tice H."/>
            <person name="Bruce D."/>
            <person name="Goodwin L."/>
            <person name="Pitluck S."/>
            <person name="Peters L."/>
            <person name="Ovchinnikova G."/>
            <person name="Teshima H."/>
            <person name="Kyrpides N."/>
            <person name="Mavromatis K."/>
            <person name="Ivanova N."/>
            <person name="Brettin T."/>
            <person name="Detter J.C."/>
            <person name="Han C."/>
            <person name="Larimer F."/>
            <person name="Land M."/>
            <person name="Hauser L."/>
            <person name="Markowitz V."/>
            <person name="Cheng J.-F."/>
            <person name="Hugenholtz P."/>
            <person name="Woyke T."/>
            <person name="Wu D."/>
            <person name="Brambilla E."/>
            <person name="Klenk H.-P."/>
            <person name="Eisen J.A."/>
        </authorList>
    </citation>
    <scope>NUCLEOTIDE SEQUENCE</scope>
    <source>
        <strain evidence="3">DSM 6220</strain>
    </source>
</reference>
<keyword evidence="1" id="KW-1133">Transmembrane helix</keyword>
<sequence length="284" mass="30005">MIPLLLSVLFSVAVSALLKLAPARHIDLRQAIGWNYLAAAGLSAWLLHPSLDLLHQSGTPWLALAALGVLLPAVFWIEGLAVQRAGMIRVEVAQRFSLLLSLLAAFAWLHQPMTTKATIGVVLGLSAVGCMLGQGRRAERTPHSGSAWLALLGTWLGFGLIDLLFKQVAAAGAPFTSSLLVSFLLAALLAAIVLPLLAWRGRLQFGWRHAGAGLLLGLCNYANIYFYVRAHIALPHNPALVFAGMNLGVIMLGSLVAAGMLGERLSLRHLAGLGLAAIAIGCLA</sequence>
<keyword evidence="1" id="KW-0472">Membrane</keyword>
<dbReference type="InterPro" id="IPR000620">
    <property type="entry name" value="EamA_dom"/>
</dbReference>
<feature type="transmembrane region" description="Helical" evidence="1">
    <location>
        <begin position="61"/>
        <end position="80"/>
    </location>
</feature>
<keyword evidence="4" id="KW-1185">Reference proteome</keyword>
<evidence type="ECO:0000313" key="3">
    <source>
        <dbReference type="EMBL" id="AFC84560.1"/>
    </source>
</evidence>
<dbReference type="GO" id="GO:0016020">
    <property type="term" value="C:membrane"/>
    <property type="evidence" value="ECO:0007669"/>
    <property type="project" value="InterPro"/>
</dbReference>
<dbReference type="EMBL" id="CP003350">
    <property type="protein sequence ID" value="AFC84560.1"/>
    <property type="molecule type" value="Genomic_DNA"/>
</dbReference>
<evidence type="ECO:0000256" key="1">
    <source>
        <dbReference type="SAM" id="Phobius"/>
    </source>
</evidence>
<dbReference type="HOGENOM" id="CLU_062241_0_0_6"/>
<feature type="transmembrane region" description="Helical" evidence="1">
    <location>
        <begin position="147"/>
        <end position="165"/>
    </location>
</feature>
<dbReference type="eggNOG" id="COG0697">
    <property type="taxonomic scope" value="Bacteria"/>
</dbReference>
<protein>
    <submittedName>
        <fullName evidence="3">EamA-like transporter family</fullName>
    </submittedName>
</protein>
<dbReference type="RefSeq" id="WP_014401566.1">
    <property type="nucleotide sequence ID" value="NC_017033.1"/>
</dbReference>
<dbReference type="STRING" id="767434.Fraau_0060"/>
<feature type="transmembrane region" description="Helical" evidence="1">
    <location>
        <begin position="92"/>
        <end position="111"/>
    </location>
</feature>
<gene>
    <name evidence="3" type="ordered locus">Fraau_0060</name>
</gene>
<dbReference type="KEGG" id="fau:Fraau_0060"/>
<dbReference type="OrthoDB" id="1524053at2"/>
<accession>H8KZP9</accession>
<keyword evidence="1" id="KW-0812">Transmembrane</keyword>
<evidence type="ECO:0000313" key="4">
    <source>
        <dbReference type="Proteomes" id="UP000005234"/>
    </source>
</evidence>
<feature type="transmembrane region" description="Helical" evidence="1">
    <location>
        <begin position="240"/>
        <end position="261"/>
    </location>
</feature>
<name>H8KZP9_FRAAD</name>
<feature type="transmembrane region" description="Helical" evidence="1">
    <location>
        <begin position="177"/>
        <end position="198"/>
    </location>
</feature>